<evidence type="ECO:0000256" key="1">
    <source>
        <dbReference type="ARBA" id="ARBA00006484"/>
    </source>
</evidence>
<sequence length="271" mass="29688">MAYNTKDHKYDCRRFEGKVALLTAATEGIGLATADRLAHEGAKVIISSRNEVNVKRAVQDLIDSGINPKNIAGTVCHVGNPEHRQNLLDFATKTFGKIDILFNNAGINPAIGTMLEVTPSQYDKMYDVNIKATFLMTKIVAQHMKETGGGVVIFNGTFGAFRSLRGVRAYNVLKTALVGITQALAHELGPYNIRINSVHPGLIQTRMGRIMFDPNHKLHHLVDVKGPTFWAIHRMGQPEETAAAVCYLASDEARHVTGENHVISGGCDCRL</sequence>
<dbReference type="InterPro" id="IPR036291">
    <property type="entry name" value="NAD(P)-bd_dom_sf"/>
</dbReference>
<evidence type="ECO:0000313" key="3">
    <source>
        <dbReference type="Proteomes" id="UP000614601"/>
    </source>
</evidence>
<dbReference type="Pfam" id="PF13561">
    <property type="entry name" value="adh_short_C2"/>
    <property type="match status" value="1"/>
</dbReference>
<dbReference type="NCBIfam" id="NF005559">
    <property type="entry name" value="PRK07231.1"/>
    <property type="match status" value="1"/>
</dbReference>
<dbReference type="SUPFAM" id="SSF51735">
    <property type="entry name" value="NAD(P)-binding Rossmann-fold domains"/>
    <property type="match status" value="1"/>
</dbReference>
<dbReference type="OrthoDB" id="1669814at2759"/>
<comment type="similarity">
    <text evidence="1">Belongs to the short-chain dehydrogenases/reductases (SDR) family.</text>
</comment>
<proteinExistence type="inferred from homology"/>
<dbReference type="PANTHER" id="PTHR43943:SF2">
    <property type="entry name" value="DEHYDROGENASE_REDUCTASE 4"/>
    <property type="match status" value="1"/>
</dbReference>
<dbReference type="PRINTS" id="PR00081">
    <property type="entry name" value="GDHRDH"/>
</dbReference>
<gene>
    <name evidence="2" type="ORF">BOKJ2_LOCUS10830</name>
</gene>
<dbReference type="GO" id="GO:0004090">
    <property type="term" value="F:carbonyl reductase (NADPH) activity"/>
    <property type="evidence" value="ECO:0007669"/>
    <property type="project" value="TreeGrafter"/>
</dbReference>
<reference evidence="2" key="1">
    <citation type="submission" date="2020-09" db="EMBL/GenBank/DDBJ databases">
        <authorList>
            <person name="Kikuchi T."/>
        </authorList>
    </citation>
    <scope>NUCLEOTIDE SEQUENCE</scope>
    <source>
        <strain evidence="2">SH1</strain>
    </source>
</reference>
<dbReference type="FunFam" id="3.40.50.720:FF:000084">
    <property type="entry name" value="Short-chain dehydrogenase reductase"/>
    <property type="match status" value="1"/>
</dbReference>
<evidence type="ECO:0000313" key="2">
    <source>
        <dbReference type="EMBL" id="CAD5224060.1"/>
    </source>
</evidence>
<dbReference type="EMBL" id="CAJFDH010000005">
    <property type="protein sequence ID" value="CAD5224060.1"/>
    <property type="molecule type" value="Genomic_DNA"/>
</dbReference>
<dbReference type="Proteomes" id="UP000614601">
    <property type="component" value="Unassembled WGS sequence"/>
</dbReference>
<dbReference type="InterPro" id="IPR002347">
    <property type="entry name" value="SDR_fam"/>
</dbReference>
<dbReference type="Gene3D" id="3.40.50.720">
    <property type="entry name" value="NAD(P)-binding Rossmann-like Domain"/>
    <property type="match status" value="1"/>
</dbReference>
<dbReference type="PANTHER" id="PTHR43943">
    <property type="entry name" value="DEHYDROGENASE/REDUCTASE (SDR FAMILY) MEMBER 4"/>
    <property type="match status" value="1"/>
</dbReference>
<dbReference type="PRINTS" id="PR00080">
    <property type="entry name" value="SDRFAMILY"/>
</dbReference>
<accession>A0A811L751</accession>
<dbReference type="Proteomes" id="UP000783686">
    <property type="component" value="Unassembled WGS sequence"/>
</dbReference>
<protein>
    <submittedName>
        <fullName evidence="2">Uncharacterized protein</fullName>
    </submittedName>
</protein>
<dbReference type="EMBL" id="CAJFCW020000005">
    <property type="protein sequence ID" value="CAG9119520.1"/>
    <property type="molecule type" value="Genomic_DNA"/>
</dbReference>
<dbReference type="AlphaFoldDB" id="A0A811L751"/>
<name>A0A811L751_9BILA</name>
<organism evidence="2 3">
    <name type="scientific">Bursaphelenchus okinawaensis</name>
    <dbReference type="NCBI Taxonomy" id="465554"/>
    <lineage>
        <taxon>Eukaryota</taxon>
        <taxon>Metazoa</taxon>
        <taxon>Ecdysozoa</taxon>
        <taxon>Nematoda</taxon>
        <taxon>Chromadorea</taxon>
        <taxon>Rhabditida</taxon>
        <taxon>Tylenchina</taxon>
        <taxon>Tylenchomorpha</taxon>
        <taxon>Aphelenchoidea</taxon>
        <taxon>Aphelenchoididae</taxon>
        <taxon>Bursaphelenchus</taxon>
    </lineage>
</organism>
<keyword evidence="3" id="KW-1185">Reference proteome</keyword>
<comment type="caution">
    <text evidence="2">The sequence shown here is derived from an EMBL/GenBank/DDBJ whole genome shotgun (WGS) entry which is preliminary data.</text>
</comment>